<evidence type="ECO:0000256" key="8">
    <source>
        <dbReference type="ARBA" id="ARBA00022989"/>
    </source>
</evidence>
<evidence type="ECO:0000313" key="15">
    <source>
        <dbReference type="EMBL" id="BAG85418.1"/>
    </source>
</evidence>
<dbReference type="PANTHER" id="PTHR11432">
    <property type="entry name" value="NADH DEHYDROGENASE SUBUNIT 1"/>
    <property type="match status" value="1"/>
</dbReference>
<feature type="transmembrane region" description="Helical" evidence="14">
    <location>
        <begin position="178"/>
        <end position="197"/>
    </location>
</feature>
<dbReference type="GO" id="GO:0005743">
    <property type="term" value="C:mitochondrial inner membrane"/>
    <property type="evidence" value="ECO:0007669"/>
    <property type="project" value="UniProtKB-SubCell"/>
</dbReference>
<name>B7FDU4_TAKPA</name>
<evidence type="ECO:0000256" key="2">
    <source>
        <dbReference type="ARBA" id="ARBA00010535"/>
    </source>
</evidence>
<accession>B7FDU4</accession>
<feature type="transmembrane region" description="Helical" evidence="14">
    <location>
        <begin position="73"/>
        <end position="92"/>
    </location>
</feature>
<dbReference type="RefSeq" id="YP_002333128.1">
    <property type="nucleotide sequence ID" value="NC_011627.1"/>
</dbReference>
<dbReference type="GO" id="GO:0003954">
    <property type="term" value="F:NADH dehydrogenase activity"/>
    <property type="evidence" value="ECO:0007669"/>
    <property type="project" value="TreeGrafter"/>
</dbReference>
<dbReference type="PROSITE" id="PS00667">
    <property type="entry name" value="COMPLEX1_ND1_1"/>
    <property type="match status" value="1"/>
</dbReference>
<organism evidence="15">
    <name type="scientific">Takifugu pardalis</name>
    <name type="common">Panther puffer</name>
    <name type="synonym">Tetraodon pardalis</name>
    <dbReference type="NCBI Taxonomy" id="98921"/>
    <lineage>
        <taxon>Eukaryota</taxon>
        <taxon>Metazoa</taxon>
        <taxon>Chordata</taxon>
        <taxon>Craniata</taxon>
        <taxon>Vertebrata</taxon>
        <taxon>Euteleostomi</taxon>
        <taxon>Actinopterygii</taxon>
        <taxon>Neopterygii</taxon>
        <taxon>Teleostei</taxon>
        <taxon>Neoteleostei</taxon>
        <taxon>Acanthomorphata</taxon>
        <taxon>Eupercaria</taxon>
        <taxon>Tetraodontiformes</taxon>
        <taxon>Tetradontoidea</taxon>
        <taxon>Tetraodontidae</taxon>
        <taxon>Takifugu</taxon>
    </lineage>
</organism>
<evidence type="ECO:0000256" key="3">
    <source>
        <dbReference type="ARBA" id="ARBA00012944"/>
    </source>
</evidence>
<evidence type="ECO:0000256" key="1">
    <source>
        <dbReference type="ARBA" id="ARBA00004141"/>
    </source>
</evidence>
<dbReference type="InterPro" id="IPR001694">
    <property type="entry name" value="NADH_UbQ_OxRdtase_su1/FPO"/>
</dbReference>
<dbReference type="AlphaFoldDB" id="B7FDU4"/>
<keyword evidence="7" id="KW-0249">Electron transport</keyword>
<evidence type="ECO:0000256" key="4">
    <source>
        <dbReference type="ARBA" id="ARBA00021009"/>
    </source>
</evidence>
<keyword evidence="13 15" id="KW-0496">Mitochondrion</keyword>
<evidence type="ECO:0000256" key="12">
    <source>
        <dbReference type="RuleBase" id="RU000471"/>
    </source>
</evidence>
<feature type="transmembrane region" description="Helical" evidence="14">
    <location>
        <begin position="6"/>
        <end position="29"/>
    </location>
</feature>
<feature type="transmembrane region" description="Helical" evidence="14">
    <location>
        <begin position="104"/>
        <end position="124"/>
    </location>
</feature>
<dbReference type="Pfam" id="PF00146">
    <property type="entry name" value="NADHdh"/>
    <property type="match status" value="1"/>
</dbReference>
<dbReference type="GO" id="GO:0009060">
    <property type="term" value="P:aerobic respiration"/>
    <property type="evidence" value="ECO:0007669"/>
    <property type="project" value="TreeGrafter"/>
</dbReference>
<feature type="transmembrane region" description="Helical" evidence="14">
    <location>
        <begin position="145"/>
        <end position="166"/>
    </location>
</feature>
<comment type="similarity">
    <text evidence="2 12">Belongs to the complex I subunit 1 family.</text>
</comment>
<geneLocation type="mitochondrion" evidence="15"/>
<evidence type="ECO:0000256" key="6">
    <source>
        <dbReference type="ARBA" id="ARBA00022692"/>
    </source>
</evidence>
<keyword evidence="8 14" id="KW-1133">Transmembrane helix</keyword>
<evidence type="ECO:0000256" key="7">
    <source>
        <dbReference type="ARBA" id="ARBA00022982"/>
    </source>
</evidence>
<keyword evidence="13" id="KW-0830">Ubiquinone</keyword>
<keyword evidence="10 14" id="KW-0472">Membrane</keyword>
<keyword evidence="6 12" id="KW-0812">Transmembrane</keyword>
<dbReference type="GeneID" id="7066064"/>
<evidence type="ECO:0000256" key="9">
    <source>
        <dbReference type="ARBA" id="ARBA00023027"/>
    </source>
</evidence>
<evidence type="ECO:0000256" key="5">
    <source>
        <dbReference type="ARBA" id="ARBA00022660"/>
    </source>
</evidence>
<proteinExistence type="inferred from homology"/>
<dbReference type="PROSITE" id="PS00668">
    <property type="entry name" value="COMPLEX1_ND1_2"/>
    <property type="match status" value="1"/>
</dbReference>
<feature type="transmembrane region" description="Helical" evidence="14">
    <location>
        <begin position="260"/>
        <end position="279"/>
    </location>
</feature>
<feature type="transmembrane region" description="Helical" evidence="14">
    <location>
        <begin position="299"/>
        <end position="320"/>
    </location>
</feature>
<keyword evidence="5" id="KW-0813">Transport</keyword>
<dbReference type="HAMAP" id="MF_01350">
    <property type="entry name" value="NDH1_NuoH"/>
    <property type="match status" value="1"/>
</dbReference>
<protein>
    <recommendedName>
        <fullName evidence="4 13">NADH-ubiquinone oxidoreductase chain 1</fullName>
        <ecNumber evidence="3 13">7.1.1.2</ecNumber>
    </recommendedName>
</protein>
<sequence length="324" mass="35972">MTTMLITHLIHPLTIIVPVLLAVAFLTLIERKVLGYMQLRKGPNIVGPYGLLQPIADGVKLFIKEPVRPSTSAPILFIIAPVLALTLAMMMWTPMPLPYPILDLNLAILFVLAISSLAVYSILGSGWASNSKYALMGSLRAVAQMISYEVSLGLILLSLIIFTGNFTLQTFNITQESIWLIIPTWPLAAMWYISTLAETNRAPFDLTEGESELVSGFNVEYAGGPFALFFLAEYANILLMNTLSTILFLGALHMPALPELTSINLMSKTAILSLIFLWARASYPRFRYDQLMHLTWKNFLPLTLAFIIWHLALPTTMAGLPPQM</sequence>
<evidence type="ECO:0000256" key="10">
    <source>
        <dbReference type="ARBA" id="ARBA00023136"/>
    </source>
</evidence>
<gene>
    <name evidence="15" type="primary">ND1</name>
</gene>
<dbReference type="GO" id="GO:0008137">
    <property type="term" value="F:NADH dehydrogenase (ubiquinone) activity"/>
    <property type="evidence" value="ECO:0007669"/>
    <property type="project" value="UniProtKB-EC"/>
</dbReference>
<reference evidence="15" key="1">
    <citation type="journal article" date="2009" name="Mol. Biol. Evol.">
        <title>Explosive speciation of Takifugu: another use of fugu as a model system for evolutionary biology.</title>
        <authorList>
            <person name="Yamanoue Y."/>
            <person name="Miya M."/>
            <person name="Matsuura K."/>
            <person name="Miyazawa S."/>
            <person name="Tsukamoto N."/>
            <person name="Doi H."/>
            <person name="Takahashi H."/>
            <person name="Mabuchi K."/>
            <person name="Nishida M."/>
            <person name="Sakai H."/>
        </authorList>
    </citation>
    <scope>NUCLEOTIDE SEQUENCE</scope>
    <source>
        <tissue evidence="15">Muscle</tissue>
    </source>
</reference>
<dbReference type="EC" id="7.1.1.2" evidence="3 13"/>
<dbReference type="InterPro" id="IPR018086">
    <property type="entry name" value="NADH_UbQ_OxRdtase_su1_CS"/>
</dbReference>
<keyword evidence="9 12" id="KW-0520">NAD</keyword>
<comment type="subcellular location">
    <subcellularLocation>
        <location evidence="1">Membrane</location>
        <topology evidence="1">Multi-pass membrane protein</topology>
    </subcellularLocation>
    <subcellularLocation>
        <location evidence="12">Mitochondrion inner membrane</location>
        <topology evidence="12">Multi-pass membrane protein</topology>
    </subcellularLocation>
</comment>
<dbReference type="CTD" id="4535"/>
<evidence type="ECO:0000256" key="14">
    <source>
        <dbReference type="SAM" id="Phobius"/>
    </source>
</evidence>
<keyword evidence="5" id="KW-0679">Respiratory chain</keyword>
<evidence type="ECO:0000256" key="13">
    <source>
        <dbReference type="RuleBase" id="RU000473"/>
    </source>
</evidence>
<dbReference type="EMBL" id="AP009528">
    <property type="protein sequence ID" value="BAG85418.1"/>
    <property type="molecule type" value="Genomic_DNA"/>
</dbReference>
<comment type="catalytic activity">
    <reaction evidence="11 13">
        <text>a ubiquinone + NADH + 5 H(+)(in) = a ubiquinol + NAD(+) + 4 H(+)(out)</text>
        <dbReference type="Rhea" id="RHEA:29091"/>
        <dbReference type="Rhea" id="RHEA-COMP:9565"/>
        <dbReference type="Rhea" id="RHEA-COMP:9566"/>
        <dbReference type="ChEBI" id="CHEBI:15378"/>
        <dbReference type="ChEBI" id="CHEBI:16389"/>
        <dbReference type="ChEBI" id="CHEBI:17976"/>
        <dbReference type="ChEBI" id="CHEBI:57540"/>
        <dbReference type="ChEBI" id="CHEBI:57945"/>
        <dbReference type="EC" id="7.1.1.2"/>
    </reaction>
</comment>
<evidence type="ECO:0000256" key="11">
    <source>
        <dbReference type="ARBA" id="ARBA00049551"/>
    </source>
</evidence>
<dbReference type="PANTHER" id="PTHR11432:SF3">
    <property type="entry name" value="NADH-UBIQUINONE OXIDOREDUCTASE CHAIN 1"/>
    <property type="match status" value="1"/>
</dbReference>
<feature type="transmembrane region" description="Helical" evidence="14">
    <location>
        <begin position="234"/>
        <end position="254"/>
    </location>
</feature>